<dbReference type="SUPFAM" id="SSF53850">
    <property type="entry name" value="Periplasmic binding protein-like II"/>
    <property type="match status" value="1"/>
</dbReference>
<comment type="caution">
    <text evidence="1">The sequence shown here is derived from an EMBL/GenBank/DDBJ whole genome shotgun (WGS) entry which is preliminary data.</text>
</comment>
<protein>
    <submittedName>
        <fullName evidence="1">Glycine cleavage system transcriptional activator</fullName>
    </submittedName>
</protein>
<accession>A0A833MX30</accession>
<dbReference type="AlphaFoldDB" id="A0A833MX30"/>
<name>A0A833MX30_9HYPH</name>
<sequence>MPRLARFLADHPDFEVRLAAGMDYARYITDEFDADIIYGPPRGQGLIVVPLSSETVLSACTIIRGARIRSNNLPSFRELRFGGP</sequence>
<dbReference type="EMBL" id="WEKV01000020">
    <property type="protein sequence ID" value="KAB7782771.1"/>
    <property type="molecule type" value="Genomic_DNA"/>
</dbReference>
<evidence type="ECO:0000313" key="2">
    <source>
        <dbReference type="Proteomes" id="UP000469949"/>
    </source>
</evidence>
<proteinExistence type="predicted"/>
<organism evidence="1 2">
    <name type="scientific">Methylorubrum populi</name>
    <dbReference type="NCBI Taxonomy" id="223967"/>
    <lineage>
        <taxon>Bacteria</taxon>
        <taxon>Pseudomonadati</taxon>
        <taxon>Pseudomonadota</taxon>
        <taxon>Alphaproteobacteria</taxon>
        <taxon>Hyphomicrobiales</taxon>
        <taxon>Methylobacteriaceae</taxon>
        <taxon>Methylorubrum</taxon>
    </lineage>
</organism>
<dbReference type="Gene3D" id="3.40.190.10">
    <property type="entry name" value="Periplasmic binding protein-like II"/>
    <property type="match status" value="1"/>
</dbReference>
<reference evidence="1 2" key="1">
    <citation type="submission" date="2019-10" db="EMBL/GenBank/DDBJ databases">
        <title>Draft Genome Sequence of the Caffeine Degrading Methylotroph Methylorubrum populi PINKEL.</title>
        <authorList>
            <person name="Dawson S.C."/>
            <person name="Zhang X."/>
            <person name="Wright M.E."/>
            <person name="Sharma G."/>
            <person name="Langner J.T."/>
            <person name="Ditty J.L."/>
            <person name="Subuyuj G.A."/>
        </authorList>
    </citation>
    <scope>NUCLEOTIDE SEQUENCE [LARGE SCALE GENOMIC DNA]</scope>
    <source>
        <strain evidence="1 2">Pinkel</strain>
    </source>
</reference>
<gene>
    <name evidence="1" type="ORF">F8B43_5526</name>
</gene>
<dbReference type="Proteomes" id="UP000469949">
    <property type="component" value="Unassembled WGS sequence"/>
</dbReference>
<evidence type="ECO:0000313" key="1">
    <source>
        <dbReference type="EMBL" id="KAB7782771.1"/>
    </source>
</evidence>